<organism evidence="2 3">
    <name type="scientific">Floridaenema fluviatile BLCC-F154</name>
    <dbReference type="NCBI Taxonomy" id="3153640"/>
    <lineage>
        <taxon>Bacteria</taxon>
        <taxon>Bacillati</taxon>
        <taxon>Cyanobacteriota</taxon>
        <taxon>Cyanophyceae</taxon>
        <taxon>Oscillatoriophycideae</taxon>
        <taxon>Aerosakkonematales</taxon>
        <taxon>Aerosakkonemataceae</taxon>
        <taxon>Floridanema</taxon>
        <taxon>Floridanema fluviatile</taxon>
    </lineage>
</organism>
<accession>A0ABV4YB06</accession>
<evidence type="ECO:0000313" key="2">
    <source>
        <dbReference type="EMBL" id="MFB2935996.1"/>
    </source>
</evidence>
<name>A0ABV4YB06_9CYAN</name>
<reference evidence="2 3" key="1">
    <citation type="submission" date="2024-09" db="EMBL/GenBank/DDBJ databases">
        <title>Floridaenema gen nov. (Aerosakkonemataceae, Aerosakkonematales ord. nov., Cyanobacteria) from benthic tropical and subtropical fresh waters, with the description of four new species.</title>
        <authorList>
            <person name="Moretto J.A."/>
            <person name="Berthold D.E."/>
            <person name="Lefler F.W."/>
            <person name="Huang I.-S."/>
            <person name="Laughinghouse H. IV."/>
        </authorList>
    </citation>
    <scope>NUCLEOTIDE SEQUENCE [LARGE SCALE GENOMIC DNA]</scope>
    <source>
        <strain evidence="2 3">BLCC-F154</strain>
    </source>
</reference>
<dbReference type="RefSeq" id="WP_413257497.1">
    <property type="nucleotide sequence ID" value="NZ_JBHFNS010000050.1"/>
</dbReference>
<dbReference type="EMBL" id="JBHFNS010000050">
    <property type="protein sequence ID" value="MFB2935996.1"/>
    <property type="molecule type" value="Genomic_DNA"/>
</dbReference>
<keyword evidence="3" id="KW-1185">Reference proteome</keyword>
<evidence type="ECO:0000256" key="1">
    <source>
        <dbReference type="SAM" id="MobiDB-lite"/>
    </source>
</evidence>
<gene>
    <name evidence="2" type="ORF">ACE1B6_12145</name>
</gene>
<comment type="caution">
    <text evidence="2">The sequence shown here is derived from an EMBL/GenBank/DDBJ whole genome shotgun (WGS) entry which is preliminary data.</text>
</comment>
<protein>
    <recommendedName>
        <fullName evidence="4">Lasso RiPP family leader peptide-containing protein</fullName>
    </recommendedName>
</protein>
<proteinExistence type="predicted"/>
<dbReference type="Proteomes" id="UP001576776">
    <property type="component" value="Unassembled WGS sequence"/>
</dbReference>
<evidence type="ECO:0008006" key="4">
    <source>
        <dbReference type="Google" id="ProtNLM"/>
    </source>
</evidence>
<feature type="region of interest" description="Disordered" evidence="1">
    <location>
        <begin position="29"/>
        <end position="54"/>
    </location>
</feature>
<sequence length="54" mass="5855">MKSHQENFTKKDYSSPKLVCYGDIRQLTRGGQDAPAFDSPRTNPPVAGRSSGGT</sequence>
<evidence type="ECO:0000313" key="3">
    <source>
        <dbReference type="Proteomes" id="UP001576776"/>
    </source>
</evidence>